<dbReference type="InterPro" id="IPR000073">
    <property type="entry name" value="AB_hydrolase_1"/>
</dbReference>
<dbReference type="PATRIC" id="fig|1653334.4.peg.1876"/>
<keyword evidence="6" id="KW-1185">Reference proteome</keyword>
<name>A0A0P7XBB2_9HYPH</name>
<sequence>MEAYEIRGGGGLALHVRRYGNRDGRPIVFLHGWSQHHLAFAQQYDGPLAQTHDLIGVDLRGHGASDAPAGAQYYADGEVWADDLHGVIDQLGLAAPIVVAWSYGGLVLADYLRKYGDAGLGGVNFVGAALVIGKDYIGPYTGETFVRYAAKGMSKDPVKALYGMIDFVHACAVRPIPQATIERFIAFNMLVRADVRRAVSAREADYRPVLADLSKPALFSHGAADTVIMPQMTSEAAGVAPNARISWYADVGHMPFIEDQARFDAELAAFAGTC</sequence>
<dbReference type="InterPro" id="IPR029058">
    <property type="entry name" value="AB_hydrolase_fold"/>
</dbReference>
<dbReference type="InterPro" id="IPR050266">
    <property type="entry name" value="AB_hydrolase_sf"/>
</dbReference>
<dbReference type="Proteomes" id="UP000050497">
    <property type="component" value="Unassembled WGS sequence"/>
</dbReference>
<dbReference type="PANTHER" id="PTHR43798">
    <property type="entry name" value="MONOACYLGLYCEROL LIPASE"/>
    <property type="match status" value="1"/>
</dbReference>
<dbReference type="Gene3D" id="3.40.50.1820">
    <property type="entry name" value="alpha/beta hydrolase"/>
    <property type="match status" value="1"/>
</dbReference>
<reference evidence="4 6" key="2">
    <citation type="submission" date="2016-08" db="EMBL/GenBank/DDBJ databases">
        <authorList>
            <person name="Varghese N."/>
            <person name="Submissions Spin"/>
        </authorList>
    </citation>
    <scope>NUCLEOTIDE SEQUENCE [LARGE SCALE GENOMIC DNA]</scope>
    <source>
        <strain evidence="4 6">HL-109</strain>
    </source>
</reference>
<evidence type="ECO:0000313" key="3">
    <source>
        <dbReference type="EMBL" id="KPQ12623.1"/>
    </source>
</evidence>
<evidence type="ECO:0000313" key="6">
    <source>
        <dbReference type="Proteomes" id="UP000182800"/>
    </source>
</evidence>
<dbReference type="Proteomes" id="UP000182800">
    <property type="component" value="Unassembled WGS sequence"/>
</dbReference>
<reference evidence="3 5" key="1">
    <citation type="submission" date="2015-09" db="EMBL/GenBank/DDBJ databases">
        <title>Identification and resolution of microdiversity through metagenomic sequencing of parallel consortia.</title>
        <authorList>
            <person name="Nelson W.C."/>
            <person name="Romine M.F."/>
            <person name="Lindemann S.R."/>
        </authorList>
    </citation>
    <scope>NUCLEOTIDE SEQUENCE [LARGE SCALE GENOMIC DNA]</scope>
    <source>
        <strain evidence="3">HL-109</strain>
    </source>
</reference>
<dbReference type="Pfam" id="PF00561">
    <property type="entry name" value="Abhydrolase_1"/>
    <property type="match status" value="1"/>
</dbReference>
<comment type="caution">
    <text evidence="3">The sequence shown here is derived from an EMBL/GenBank/DDBJ whole genome shotgun (WGS) entry which is preliminary data.</text>
</comment>
<dbReference type="EMBL" id="LJSX01000001">
    <property type="protein sequence ID" value="KPQ12623.1"/>
    <property type="molecule type" value="Genomic_DNA"/>
</dbReference>
<evidence type="ECO:0000256" key="1">
    <source>
        <dbReference type="ARBA" id="ARBA00022801"/>
    </source>
</evidence>
<gene>
    <name evidence="3" type="primary">cpo</name>
    <name evidence="4" type="ORF">GA0071312_3712</name>
    <name evidence="3" type="ORF">HLUCCO17_00580</name>
</gene>
<dbReference type="EMBL" id="FMBM01000003">
    <property type="protein sequence ID" value="SCC82702.1"/>
    <property type="molecule type" value="Genomic_DNA"/>
</dbReference>
<dbReference type="RefSeq" id="WP_074446485.1">
    <property type="nucleotide sequence ID" value="NZ_FMBM01000003.1"/>
</dbReference>
<accession>A0A0P7XBB2</accession>
<dbReference type="SUPFAM" id="SSF53474">
    <property type="entry name" value="alpha/beta-Hydrolases"/>
    <property type="match status" value="1"/>
</dbReference>
<evidence type="ECO:0000313" key="5">
    <source>
        <dbReference type="Proteomes" id="UP000050497"/>
    </source>
</evidence>
<evidence type="ECO:0000259" key="2">
    <source>
        <dbReference type="Pfam" id="PF00561"/>
    </source>
</evidence>
<dbReference type="GO" id="GO:0016020">
    <property type="term" value="C:membrane"/>
    <property type="evidence" value="ECO:0007669"/>
    <property type="project" value="TreeGrafter"/>
</dbReference>
<dbReference type="EC" id="1.11.1.10" evidence="3"/>
<keyword evidence="3" id="KW-0575">Peroxidase</keyword>
<proteinExistence type="predicted"/>
<dbReference type="STRING" id="1653334.GA0071312_3712"/>
<evidence type="ECO:0000313" key="4">
    <source>
        <dbReference type="EMBL" id="SCC82702.1"/>
    </source>
</evidence>
<dbReference type="PANTHER" id="PTHR43798:SF31">
    <property type="entry name" value="AB HYDROLASE SUPERFAMILY PROTEIN YCLE"/>
    <property type="match status" value="1"/>
</dbReference>
<keyword evidence="1" id="KW-0378">Hydrolase</keyword>
<feature type="domain" description="AB hydrolase-1" evidence="2">
    <location>
        <begin position="26"/>
        <end position="259"/>
    </location>
</feature>
<dbReference type="AlphaFoldDB" id="A0A0P7XBB2"/>
<dbReference type="OrthoDB" id="9804723at2"/>
<protein>
    <submittedName>
        <fullName evidence="3">Non-heme chloroperoxidase</fullName>
        <ecNumber evidence="3">1.11.1.10</ecNumber>
    </submittedName>
    <submittedName>
        <fullName evidence="4">Pimeloyl-ACP methyl ester carboxylesterase</fullName>
    </submittedName>
</protein>
<organism evidence="3 5">
    <name type="scientific">Saliniramus fredricksonii</name>
    <dbReference type="NCBI Taxonomy" id="1653334"/>
    <lineage>
        <taxon>Bacteria</taxon>
        <taxon>Pseudomonadati</taxon>
        <taxon>Pseudomonadota</taxon>
        <taxon>Alphaproteobacteria</taxon>
        <taxon>Hyphomicrobiales</taxon>
        <taxon>Salinarimonadaceae</taxon>
        <taxon>Saliniramus</taxon>
    </lineage>
</organism>
<keyword evidence="3" id="KW-0560">Oxidoreductase</keyword>
<dbReference type="GO" id="GO:0016787">
    <property type="term" value="F:hydrolase activity"/>
    <property type="evidence" value="ECO:0007669"/>
    <property type="project" value="UniProtKB-KW"/>
</dbReference>
<dbReference type="GO" id="GO:0016691">
    <property type="term" value="F:chloride peroxidase activity"/>
    <property type="evidence" value="ECO:0007669"/>
    <property type="project" value="UniProtKB-EC"/>
</dbReference>